<feature type="transmembrane region" description="Helical" evidence="2">
    <location>
        <begin position="514"/>
        <end position="535"/>
    </location>
</feature>
<feature type="region of interest" description="Disordered" evidence="1">
    <location>
        <begin position="147"/>
        <end position="234"/>
    </location>
</feature>
<proteinExistence type="predicted"/>
<feature type="transmembrane region" description="Helical" evidence="2">
    <location>
        <begin position="248"/>
        <end position="272"/>
    </location>
</feature>
<evidence type="ECO:0000313" key="3">
    <source>
        <dbReference type="EMBL" id="CEM41099.1"/>
    </source>
</evidence>
<keyword evidence="2" id="KW-0472">Membrane</keyword>
<feature type="transmembrane region" description="Helical" evidence="2">
    <location>
        <begin position="425"/>
        <end position="442"/>
    </location>
</feature>
<feature type="transmembrane region" description="Helical" evidence="2">
    <location>
        <begin position="6"/>
        <end position="30"/>
    </location>
</feature>
<dbReference type="EMBL" id="CDMZ01002170">
    <property type="protein sequence ID" value="CEM41099.1"/>
    <property type="molecule type" value="Genomic_DNA"/>
</dbReference>
<name>A0A0G4HAV7_9ALVE</name>
<sequence length="604" mass="63398">MGISTPMRVVLLCAAAVILVVGNFIFLQAYRKDLLTGLRHLSVSVRDRTDASARATHAQQLHERAISLRQRAAALKGNSAPSTVGDSSDSHWVEDTAETAAAVAAAAAFVALMPEVAGAVAAGAVADEAVAGAVGTEVAGAGAEAAGGTAGAEVGGETAGATTGETAGAEGGETAGGSQGGKVGEETDKEAGSGTEAEPQTAEEAEKESEESEEEAEKEKKMAKEEGERANEEKSLSQIVFSSSASQLVTTALAVGLASVLLVASLLLYPLFPAAAGAAASSASSSSSLWSSLQWLFTRRGVTEPLLGDGMSAGETGDAKRKLLWLRFGECLAHWVGWGVLVGILTVRKCVGDVEDEEGAGRNSWSGDVKWALFLFAFVLVFDILVFAIRVGRSWAYRQEPVGEGVGASGCCGFRRETRLFVGDLLLECLKNFLLVFVWAVFCSSTLCPHSTTDTAASVQSFSSEISSRDHAVGSAVMKLEAVDLHSVLLVQPEGEQGEGEAAFGLSVVMTWPIVTACACICALLVLLVCIGMAVGRQCRLTERPHRSVALLLGAPSEKLSFYRVWWLRVETVVFLACVLFSFCFWTVHWPLHGKLQKWAGGGF</sequence>
<feature type="transmembrane region" description="Helical" evidence="2">
    <location>
        <begin position="371"/>
        <end position="389"/>
    </location>
</feature>
<dbReference type="AlphaFoldDB" id="A0A0G4HAV7"/>
<gene>
    <name evidence="3" type="ORF">Cvel_6132</name>
</gene>
<keyword evidence="2" id="KW-1133">Transmembrane helix</keyword>
<feature type="compositionally biased region" description="Low complexity" evidence="1">
    <location>
        <begin position="159"/>
        <end position="168"/>
    </location>
</feature>
<feature type="compositionally biased region" description="Gly residues" evidence="1">
    <location>
        <begin position="169"/>
        <end position="182"/>
    </location>
</feature>
<feature type="transmembrane region" description="Helical" evidence="2">
    <location>
        <begin position="566"/>
        <end position="588"/>
    </location>
</feature>
<evidence type="ECO:0000256" key="1">
    <source>
        <dbReference type="SAM" id="MobiDB-lite"/>
    </source>
</evidence>
<keyword evidence="2" id="KW-0812">Transmembrane</keyword>
<protein>
    <recommendedName>
        <fullName evidence="4">Transmembrane protein</fullName>
    </recommendedName>
</protein>
<feature type="compositionally biased region" description="Gly residues" evidence="1">
    <location>
        <begin position="148"/>
        <end position="158"/>
    </location>
</feature>
<dbReference type="VEuPathDB" id="CryptoDB:Cvel_6132"/>
<evidence type="ECO:0000256" key="2">
    <source>
        <dbReference type="SAM" id="Phobius"/>
    </source>
</evidence>
<organism evidence="3">
    <name type="scientific">Chromera velia CCMP2878</name>
    <dbReference type="NCBI Taxonomy" id="1169474"/>
    <lineage>
        <taxon>Eukaryota</taxon>
        <taxon>Sar</taxon>
        <taxon>Alveolata</taxon>
        <taxon>Colpodellida</taxon>
        <taxon>Chromeraceae</taxon>
        <taxon>Chromera</taxon>
    </lineage>
</organism>
<feature type="compositionally biased region" description="Acidic residues" evidence="1">
    <location>
        <begin position="201"/>
        <end position="216"/>
    </location>
</feature>
<reference evidence="3" key="1">
    <citation type="submission" date="2014-11" db="EMBL/GenBank/DDBJ databases">
        <authorList>
            <person name="Otto D Thomas"/>
            <person name="Naeem Raeece"/>
        </authorList>
    </citation>
    <scope>NUCLEOTIDE SEQUENCE</scope>
</reference>
<evidence type="ECO:0008006" key="4">
    <source>
        <dbReference type="Google" id="ProtNLM"/>
    </source>
</evidence>
<accession>A0A0G4HAV7</accession>
<feature type="compositionally biased region" description="Basic and acidic residues" evidence="1">
    <location>
        <begin position="217"/>
        <end position="234"/>
    </location>
</feature>